<evidence type="ECO:0000256" key="6">
    <source>
        <dbReference type="SAM" id="MobiDB-lite"/>
    </source>
</evidence>
<organism evidence="8 9">
    <name type="scientific">Lipingzhangella rawalii</name>
    <dbReference type="NCBI Taxonomy" id="2055835"/>
    <lineage>
        <taxon>Bacteria</taxon>
        <taxon>Bacillati</taxon>
        <taxon>Actinomycetota</taxon>
        <taxon>Actinomycetes</taxon>
        <taxon>Streptosporangiales</taxon>
        <taxon>Nocardiopsidaceae</taxon>
        <taxon>Lipingzhangella</taxon>
    </lineage>
</organism>
<dbReference type="EC" id="2.7.11.1" evidence="8"/>
<dbReference type="CDD" id="cd14014">
    <property type="entry name" value="STKc_PknB_like"/>
    <property type="match status" value="1"/>
</dbReference>
<dbReference type="PROSITE" id="PS00107">
    <property type="entry name" value="PROTEIN_KINASE_ATP"/>
    <property type="match status" value="1"/>
</dbReference>
<comment type="caution">
    <text evidence="8">The sequence shown here is derived from an EMBL/GenBank/DDBJ whole genome shotgun (WGS) entry which is preliminary data.</text>
</comment>
<dbReference type="PANTHER" id="PTHR43289">
    <property type="entry name" value="MITOGEN-ACTIVATED PROTEIN KINASE KINASE KINASE 20-RELATED"/>
    <property type="match status" value="1"/>
</dbReference>
<dbReference type="Proteomes" id="UP001250214">
    <property type="component" value="Unassembled WGS sequence"/>
</dbReference>
<feature type="domain" description="Protein kinase" evidence="7">
    <location>
        <begin position="25"/>
        <end position="274"/>
    </location>
</feature>
<dbReference type="InterPro" id="IPR008271">
    <property type="entry name" value="Ser/Thr_kinase_AS"/>
</dbReference>
<proteinExistence type="predicted"/>
<keyword evidence="2 5" id="KW-0547">Nucleotide-binding</keyword>
<dbReference type="PANTHER" id="PTHR43289:SF34">
    <property type="entry name" value="SERINE_THREONINE-PROTEIN KINASE YBDM-RELATED"/>
    <property type="match status" value="1"/>
</dbReference>
<sequence length="600" mass="63546">MTAAPPWSTHIIPRSEGDPAYIGGYRIAGRIGAGGMGTVYAAVDRHEHPAAVKVVKSDFAADRDFRARFAREVAMVRRVQARCLPRFLDANTHTARPWLATEYVPGPTLRAYVAERGPLAGDHLLAFAAGAAEALQAIHAAGVVHRDLKPGNVILSPTGPKVLDFGIARAVDESAITSTGGLVGTPGWIAPELYQGAAPSVAADVFAWGGLVAFAATGRNPFGDGHAQAVAERTLNEAPDVTGLPPQMRELVLAALATDPRHRPTATAALHTVTALGAGPEQAPAAEPTMALTALLERGWSVEADSDTSTWKPLLPPRRPWWRRRGVQLSAAAAMAVALTVTGGWFAGQWYATGAPTTPTPGNATPGGATPEAAGQEPQPVDDITRGGPNLVADQAPDERDLAEVAVREINGDSITVGASEQAPGAESPNEPSGEPLPPVATIRMLEAEDTANGVELTGRVDYEDDVGGFVLHSNDLTVRSLRCGEVRQFIDCAHDESDADHVDEFGSTYEEHPLTENEVLAVVTPEQDSVDFRVTAPGAGTHGELFYTLPDGNLWGNHPDELVHFTPQASVCFDLQIEPWPDFPVWHRGGYNCGNPAMY</sequence>
<feature type="compositionally biased region" description="Low complexity" evidence="6">
    <location>
        <begin position="356"/>
        <end position="375"/>
    </location>
</feature>
<evidence type="ECO:0000313" key="8">
    <source>
        <dbReference type="EMBL" id="MDS1271048.1"/>
    </source>
</evidence>
<evidence type="ECO:0000256" key="4">
    <source>
        <dbReference type="ARBA" id="ARBA00022840"/>
    </source>
</evidence>
<dbReference type="EMBL" id="JAVLVT010000005">
    <property type="protein sequence ID" value="MDS1271048.1"/>
    <property type="molecule type" value="Genomic_DNA"/>
</dbReference>
<dbReference type="Gene3D" id="1.10.510.10">
    <property type="entry name" value="Transferase(Phosphotransferase) domain 1"/>
    <property type="match status" value="1"/>
</dbReference>
<dbReference type="PROSITE" id="PS50011">
    <property type="entry name" value="PROTEIN_KINASE_DOM"/>
    <property type="match status" value="1"/>
</dbReference>
<protein>
    <submittedName>
        <fullName evidence="8">Serine/threonine-protein kinase</fullName>
        <ecNumber evidence="8">2.7.11.1</ecNumber>
    </submittedName>
</protein>
<evidence type="ECO:0000256" key="3">
    <source>
        <dbReference type="ARBA" id="ARBA00022777"/>
    </source>
</evidence>
<dbReference type="SMART" id="SM00220">
    <property type="entry name" value="S_TKc"/>
    <property type="match status" value="1"/>
</dbReference>
<feature type="binding site" evidence="5">
    <location>
        <position position="53"/>
    </location>
    <ligand>
        <name>ATP</name>
        <dbReference type="ChEBI" id="CHEBI:30616"/>
    </ligand>
</feature>
<evidence type="ECO:0000259" key="7">
    <source>
        <dbReference type="PROSITE" id="PS50011"/>
    </source>
</evidence>
<keyword evidence="9" id="KW-1185">Reference proteome</keyword>
<dbReference type="Gene3D" id="3.30.200.20">
    <property type="entry name" value="Phosphorylase Kinase, domain 1"/>
    <property type="match status" value="1"/>
</dbReference>
<dbReference type="InterPro" id="IPR017441">
    <property type="entry name" value="Protein_kinase_ATP_BS"/>
</dbReference>
<evidence type="ECO:0000256" key="1">
    <source>
        <dbReference type="ARBA" id="ARBA00022679"/>
    </source>
</evidence>
<dbReference type="PROSITE" id="PS00108">
    <property type="entry name" value="PROTEIN_KINASE_ST"/>
    <property type="match status" value="1"/>
</dbReference>
<gene>
    <name evidence="8" type="ORF">RIF23_12135</name>
</gene>
<dbReference type="InterPro" id="IPR000719">
    <property type="entry name" value="Prot_kinase_dom"/>
</dbReference>
<reference evidence="9" key="1">
    <citation type="submission" date="2023-07" db="EMBL/GenBank/DDBJ databases">
        <title>Novel species in the genus Lipingzhangella isolated from Sambhar Salt Lake.</title>
        <authorList>
            <person name="Jiya N."/>
            <person name="Kajale S."/>
            <person name="Sharma A."/>
        </authorList>
    </citation>
    <scope>NUCLEOTIDE SEQUENCE [LARGE SCALE GENOMIC DNA]</scope>
    <source>
        <strain evidence="9">LS1_29</strain>
    </source>
</reference>
<keyword evidence="4 5" id="KW-0067">ATP-binding</keyword>
<name>A0ABU2H6W6_9ACTN</name>
<keyword evidence="1 8" id="KW-0808">Transferase</keyword>
<feature type="region of interest" description="Disordered" evidence="6">
    <location>
        <begin position="356"/>
        <end position="398"/>
    </location>
</feature>
<feature type="region of interest" description="Disordered" evidence="6">
    <location>
        <begin position="414"/>
        <end position="438"/>
    </location>
</feature>
<dbReference type="GO" id="GO:0004674">
    <property type="term" value="F:protein serine/threonine kinase activity"/>
    <property type="evidence" value="ECO:0007669"/>
    <property type="project" value="UniProtKB-EC"/>
</dbReference>
<dbReference type="RefSeq" id="WP_310912599.1">
    <property type="nucleotide sequence ID" value="NZ_JAVLVT010000005.1"/>
</dbReference>
<keyword evidence="3 8" id="KW-0418">Kinase</keyword>
<dbReference type="Pfam" id="PF00069">
    <property type="entry name" value="Pkinase"/>
    <property type="match status" value="1"/>
</dbReference>
<evidence type="ECO:0000256" key="2">
    <source>
        <dbReference type="ARBA" id="ARBA00022741"/>
    </source>
</evidence>
<accession>A0ABU2H6W6</accession>
<evidence type="ECO:0000256" key="5">
    <source>
        <dbReference type="PROSITE-ProRule" id="PRU10141"/>
    </source>
</evidence>
<dbReference type="InterPro" id="IPR011009">
    <property type="entry name" value="Kinase-like_dom_sf"/>
</dbReference>
<dbReference type="SUPFAM" id="SSF56112">
    <property type="entry name" value="Protein kinase-like (PK-like)"/>
    <property type="match status" value="1"/>
</dbReference>
<evidence type="ECO:0000313" key="9">
    <source>
        <dbReference type="Proteomes" id="UP001250214"/>
    </source>
</evidence>